<dbReference type="Proteomes" id="UP000824540">
    <property type="component" value="Unassembled WGS sequence"/>
</dbReference>
<accession>A0A8T2MV72</accession>
<organism evidence="2 3">
    <name type="scientific">Albula glossodonta</name>
    <name type="common">roundjaw bonefish</name>
    <dbReference type="NCBI Taxonomy" id="121402"/>
    <lineage>
        <taxon>Eukaryota</taxon>
        <taxon>Metazoa</taxon>
        <taxon>Chordata</taxon>
        <taxon>Craniata</taxon>
        <taxon>Vertebrata</taxon>
        <taxon>Euteleostomi</taxon>
        <taxon>Actinopterygii</taxon>
        <taxon>Neopterygii</taxon>
        <taxon>Teleostei</taxon>
        <taxon>Albuliformes</taxon>
        <taxon>Albulidae</taxon>
        <taxon>Albula</taxon>
    </lineage>
</organism>
<comment type="caution">
    <text evidence="2">The sequence shown here is derived from an EMBL/GenBank/DDBJ whole genome shotgun (WGS) entry which is preliminary data.</text>
</comment>
<reference evidence="2" key="1">
    <citation type="thesis" date="2021" institute="BYU ScholarsArchive" country="Provo, UT, USA">
        <title>Applications of and Algorithms for Genome Assembly and Genomic Analyses with an Emphasis on Marine Teleosts.</title>
        <authorList>
            <person name="Pickett B.D."/>
        </authorList>
    </citation>
    <scope>NUCLEOTIDE SEQUENCE</scope>
    <source>
        <strain evidence="2">HI-2016</strain>
    </source>
</reference>
<evidence type="ECO:0000313" key="3">
    <source>
        <dbReference type="Proteomes" id="UP000824540"/>
    </source>
</evidence>
<dbReference type="AlphaFoldDB" id="A0A8T2MV72"/>
<evidence type="ECO:0000313" key="2">
    <source>
        <dbReference type="EMBL" id="KAG9328367.1"/>
    </source>
</evidence>
<sequence>MPAATEENMTDETTPPRAEEAAVPVRRSSRQASKKRVVLSPNEVKQKRLRYTEDKAGDPQKLVLNEASAKNAVLTRKIVVVLAKKPPLEAATVKQSEIMLNNENCDSDAEQDCPAVSLLSDSEAEQDCPAVSLLSDSEAEQDYPASLRLQKQEAQVLLLRENPPMADDAVSDGFGDGAVRAPFWACAVEMMRKLEGPVAMVPVNMEEGSVLPTELLELWKECTDTQREKRSLKE</sequence>
<proteinExistence type="predicted"/>
<dbReference type="OrthoDB" id="9890280at2759"/>
<dbReference type="EMBL" id="JAFBMS010002326">
    <property type="protein sequence ID" value="KAG9328367.1"/>
    <property type="molecule type" value="Genomic_DNA"/>
</dbReference>
<feature type="region of interest" description="Disordered" evidence="1">
    <location>
        <begin position="1"/>
        <end position="43"/>
    </location>
</feature>
<protein>
    <submittedName>
        <fullName evidence="2">Uncharacterized protein</fullName>
    </submittedName>
</protein>
<feature type="compositionally biased region" description="Basic residues" evidence="1">
    <location>
        <begin position="27"/>
        <end position="37"/>
    </location>
</feature>
<evidence type="ECO:0000256" key="1">
    <source>
        <dbReference type="SAM" id="MobiDB-lite"/>
    </source>
</evidence>
<keyword evidence="3" id="KW-1185">Reference proteome</keyword>
<name>A0A8T2MV72_9TELE</name>
<gene>
    <name evidence="2" type="ORF">JZ751_014435</name>
</gene>